<gene>
    <name evidence="1" type="ORF">GA0061071_10452</name>
</gene>
<organism evidence="1 2">
    <name type="scientific">Kosakonia oryzendophytica</name>
    <dbReference type="NCBI Taxonomy" id="1005665"/>
    <lineage>
        <taxon>Bacteria</taxon>
        <taxon>Pseudomonadati</taxon>
        <taxon>Pseudomonadota</taxon>
        <taxon>Gammaproteobacteria</taxon>
        <taxon>Enterobacterales</taxon>
        <taxon>Enterobacteriaceae</taxon>
        <taxon>Kosakonia</taxon>
    </lineage>
</organism>
<dbReference type="InterPro" id="IPR035093">
    <property type="entry name" value="RelE/ParE_toxin_dom_sf"/>
</dbReference>
<evidence type="ECO:0000313" key="1">
    <source>
        <dbReference type="EMBL" id="SCC00690.1"/>
    </source>
</evidence>
<accession>A0A1C4B1C0</accession>
<sequence>MPKKISIACFRDPWLEAFFHHTAQHRKIPVDIHTVLSRKLDIINAATSHRDLRSPPGNRYEELSGKLHGYSSIRVNKQYRLIFKWVNGKAEDLYLDPHIY</sequence>
<dbReference type="OrthoDB" id="9801102at2"/>
<dbReference type="Proteomes" id="UP000198975">
    <property type="component" value="Unassembled WGS sequence"/>
</dbReference>
<reference evidence="2" key="1">
    <citation type="submission" date="2016-08" db="EMBL/GenBank/DDBJ databases">
        <authorList>
            <person name="Varghese N."/>
            <person name="Submissions Spin"/>
        </authorList>
    </citation>
    <scope>NUCLEOTIDE SEQUENCE [LARGE SCALE GENOMIC DNA]</scope>
    <source>
        <strain evidence="2">REICA_082</strain>
    </source>
</reference>
<dbReference type="InterPro" id="IPR007711">
    <property type="entry name" value="HigB-1"/>
</dbReference>
<dbReference type="PANTHER" id="PTHR40266:SF2">
    <property type="entry name" value="TOXIN HIGB-1"/>
    <property type="match status" value="1"/>
</dbReference>
<dbReference type="PANTHER" id="PTHR40266">
    <property type="entry name" value="TOXIN HIGB-1"/>
    <property type="match status" value="1"/>
</dbReference>
<name>A0A1C4B1C0_9ENTR</name>
<evidence type="ECO:0000313" key="2">
    <source>
        <dbReference type="Proteomes" id="UP000198975"/>
    </source>
</evidence>
<dbReference type="Pfam" id="PF05015">
    <property type="entry name" value="HigB-like_toxin"/>
    <property type="match status" value="1"/>
</dbReference>
<keyword evidence="2" id="KW-1185">Reference proteome</keyword>
<dbReference type="RefSeq" id="WP_061494634.1">
    <property type="nucleotide sequence ID" value="NZ_CP115659.1"/>
</dbReference>
<proteinExistence type="predicted"/>
<dbReference type="Gene3D" id="3.30.2310.20">
    <property type="entry name" value="RelE-like"/>
    <property type="match status" value="1"/>
</dbReference>
<dbReference type="AlphaFoldDB" id="A0A1C4B1C0"/>
<dbReference type="SUPFAM" id="SSF143011">
    <property type="entry name" value="RelE-like"/>
    <property type="match status" value="1"/>
</dbReference>
<protein>
    <submittedName>
        <fullName evidence="1">Proteic killer suppression protein</fullName>
    </submittedName>
</protein>
<dbReference type="EMBL" id="FMAY01000004">
    <property type="protein sequence ID" value="SCC00690.1"/>
    <property type="molecule type" value="Genomic_DNA"/>
</dbReference>